<reference evidence="1" key="2">
    <citation type="journal article" date="2015" name="Data Brief">
        <title>Shoot transcriptome of the giant reed, Arundo donax.</title>
        <authorList>
            <person name="Barrero R.A."/>
            <person name="Guerrero F.D."/>
            <person name="Moolhuijzen P."/>
            <person name="Goolsby J.A."/>
            <person name="Tidwell J."/>
            <person name="Bellgard S.E."/>
            <person name="Bellgard M.I."/>
        </authorList>
    </citation>
    <scope>NUCLEOTIDE SEQUENCE</scope>
    <source>
        <tissue evidence="1">Shoot tissue taken approximately 20 cm above the soil surface</tissue>
    </source>
</reference>
<proteinExistence type="predicted"/>
<dbReference type="EMBL" id="GBRH01278059">
    <property type="protein sequence ID" value="JAD19836.1"/>
    <property type="molecule type" value="Transcribed_RNA"/>
</dbReference>
<protein>
    <submittedName>
        <fullName evidence="1">Uncharacterized protein</fullName>
    </submittedName>
</protein>
<dbReference type="AlphaFoldDB" id="A0A0A8Y1A0"/>
<organism evidence="1">
    <name type="scientific">Arundo donax</name>
    <name type="common">Giant reed</name>
    <name type="synonym">Donax arundinaceus</name>
    <dbReference type="NCBI Taxonomy" id="35708"/>
    <lineage>
        <taxon>Eukaryota</taxon>
        <taxon>Viridiplantae</taxon>
        <taxon>Streptophyta</taxon>
        <taxon>Embryophyta</taxon>
        <taxon>Tracheophyta</taxon>
        <taxon>Spermatophyta</taxon>
        <taxon>Magnoliopsida</taxon>
        <taxon>Liliopsida</taxon>
        <taxon>Poales</taxon>
        <taxon>Poaceae</taxon>
        <taxon>PACMAD clade</taxon>
        <taxon>Arundinoideae</taxon>
        <taxon>Arundineae</taxon>
        <taxon>Arundo</taxon>
    </lineage>
</organism>
<accession>A0A0A8Y1A0</accession>
<name>A0A0A8Y1A0_ARUDO</name>
<evidence type="ECO:0000313" key="1">
    <source>
        <dbReference type="EMBL" id="JAD19836.1"/>
    </source>
</evidence>
<reference evidence="1" key="1">
    <citation type="submission" date="2014-09" db="EMBL/GenBank/DDBJ databases">
        <authorList>
            <person name="Magalhaes I.L.F."/>
            <person name="Oliveira U."/>
            <person name="Santos F.R."/>
            <person name="Vidigal T.H.D.A."/>
            <person name="Brescovit A.D."/>
            <person name="Santos A.J."/>
        </authorList>
    </citation>
    <scope>NUCLEOTIDE SEQUENCE</scope>
    <source>
        <tissue evidence="1">Shoot tissue taken approximately 20 cm above the soil surface</tissue>
    </source>
</reference>
<sequence>MSREERLSEEGEWTSGEWILRNRGSVGVHRLVGSENWMGKSLF</sequence>